<dbReference type="SUPFAM" id="SSF55874">
    <property type="entry name" value="ATPase domain of HSP90 chaperone/DNA topoisomerase II/histidine kinase"/>
    <property type="match status" value="1"/>
</dbReference>
<name>A0A8J3E318_9PROT</name>
<evidence type="ECO:0000313" key="10">
    <source>
        <dbReference type="EMBL" id="GGF14894.1"/>
    </source>
</evidence>
<dbReference type="Gene3D" id="3.30.565.10">
    <property type="entry name" value="Histidine kinase-like ATPase, C-terminal domain"/>
    <property type="match status" value="1"/>
</dbReference>
<keyword evidence="6 10" id="KW-0418">Kinase</keyword>
<reference evidence="10" key="1">
    <citation type="journal article" date="2014" name="Int. J. Syst. Evol. Microbiol.">
        <title>Complete genome sequence of Corynebacterium casei LMG S-19264T (=DSM 44701T), isolated from a smear-ripened cheese.</title>
        <authorList>
            <consortium name="US DOE Joint Genome Institute (JGI-PGF)"/>
            <person name="Walter F."/>
            <person name="Albersmeier A."/>
            <person name="Kalinowski J."/>
            <person name="Ruckert C."/>
        </authorList>
    </citation>
    <scope>NUCLEOTIDE SEQUENCE</scope>
    <source>
        <strain evidence="10">CGMCC 1.15725</strain>
    </source>
</reference>
<dbReference type="SUPFAM" id="SSF55785">
    <property type="entry name" value="PYP-like sensor domain (PAS domain)"/>
    <property type="match status" value="1"/>
</dbReference>
<proteinExistence type="predicted"/>
<keyword evidence="11" id="KW-1185">Reference proteome</keyword>
<dbReference type="InterPro" id="IPR036097">
    <property type="entry name" value="HisK_dim/P_sf"/>
</dbReference>
<evidence type="ECO:0000256" key="5">
    <source>
        <dbReference type="ARBA" id="ARBA00022741"/>
    </source>
</evidence>
<evidence type="ECO:0000256" key="8">
    <source>
        <dbReference type="ARBA" id="ARBA00023012"/>
    </source>
</evidence>
<evidence type="ECO:0000313" key="11">
    <source>
        <dbReference type="Proteomes" id="UP000646365"/>
    </source>
</evidence>
<keyword evidence="5" id="KW-0547">Nucleotide-binding</keyword>
<dbReference type="InterPro" id="IPR003661">
    <property type="entry name" value="HisK_dim/P_dom"/>
</dbReference>
<dbReference type="Pfam" id="PF02518">
    <property type="entry name" value="HATPase_c"/>
    <property type="match status" value="1"/>
</dbReference>
<dbReference type="Gene3D" id="3.30.450.20">
    <property type="entry name" value="PAS domain"/>
    <property type="match status" value="1"/>
</dbReference>
<reference evidence="10" key="2">
    <citation type="submission" date="2020-09" db="EMBL/GenBank/DDBJ databases">
        <authorList>
            <person name="Sun Q."/>
            <person name="Zhou Y."/>
        </authorList>
    </citation>
    <scope>NUCLEOTIDE SEQUENCE</scope>
    <source>
        <strain evidence="10">CGMCC 1.15725</strain>
    </source>
</reference>
<dbReference type="SMART" id="SM00387">
    <property type="entry name" value="HATPase_c"/>
    <property type="match status" value="1"/>
</dbReference>
<dbReference type="InterPro" id="IPR004358">
    <property type="entry name" value="Sig_transdc_His_kin-like_C"/>
</dbReference>
<dbReference type="InterPro" id="IPR003594">
    <property type="entry name" value="HATPase_dom"/>
</dbReference>
<evidence type="ECO:0000256" key="1">
    <source>
        <dbReference type="ARBA" id="ARBA00000085"/>
    </source>
</evidence>
<keyword evidence="3" id="KW-0597">Phosphoprotein</keyword>
<evidence type="ECO:0000256" key="7">
    <source>
        <dbReference type="ARBA" id="ARBA00022840"/>
    </source>
</evidence>
<dbReference type="InterPro" id="IPR035965">
    <property type="entry name" value="PAS-like_dom_sf"/>
</dbReference>
<dbReference type="PRINTS" id="PR00344">
    <property type="entry name" value="BCTRLSENSOR"/>
</dbReference>
<dbReference type="PANTHER" id="PTHR43065:SF10">
    <property type="entry name" value="PEROXIDE STRESS-ACTIVATED HISTIDINE KINASE MAK3"/>
    <property type="match status" value="1"/>
</dbReference>
<dbReference type="Gene3D" id="1.10.287.130">
    <property type="match status" value="1"/>
</dbReference>
<dbReference type="CDD" id="cd00130">
    <property type="entry name" value="PAS"/>
    <property type="match status" value="1"/>
</dbReference>
<feature type="domain" description="Histidine kinase" evidence="9">
    <location>
        <begin position="156"/>
        <end position="374"/>
    </location>
</feature>
<dbReference type="SMART" id="SM00091">
    <property type="entry name" value="PAS"/>
    <property type="match status" value="1"/>
</dbReference>
<comment type="catalytic activity">
    <reaction evidence="1">
        <text>ATP + protein L-histidine = ADP + protein N-phospho-L-histidine.</text>
        <dbReference type="EC" id="2.7.13.3"/>
    </reaction>
</comment>
<dbReference type="GO" id="GO:0006355">
    <property type="term" value="P:regulation of DNA-templated transcription"/>
    <property type="evidence" value="ECO:0007669"/>
    <property type="project" value="InterPro"/>
</dbReference>
<evidence type="ECO:0000256" key="4">
    <source>
        <dbReference type="ARBA" id="ARBA00022679"/>
    </source>
</evidence>
<dbReference type="GO" id="GO:0000155">
    <property type="term" value="F:phosphorelay sensor kinase activity"/>
    <property type="evidence" value="ECO:0007669"/>
    <property type="project" value="InterPro"/>
</dbReference>
<evidence type="ECO:0000259" key="9">
    <source>
        <dbReference type="PROSITE" id="PS50109"/>
    </source>
</evidence>
<keyword evidence="7" id="KW-0067">ATP-binding</keyword>
<dbReference type="GO" id="GO:0005524">
    <property type="term" value="F:ATP binding"/>
    <property type="evidence" value="ECO:0007669"/>
    <property type="project" value="UniProtKB-KW"/>
</dbReference>
<gene>
    <name evidence="10" type="ORF">GCM10011611_20810</name>
</gene>
<dbReference type="InterPro" id="IPR013767">
    <property type="entry name" value="PAS_fold"/>
</dbReference>
<keyword evidence="8" id="KW-0902">Two-component regulatory system</keyword>
<dbReference type="PROSITE" id="PS50109">
    <property type="entry name" value="HIS_KIN"/>
    <property type="match status" value="1"/>
</dbReference>
<sequence>MTALMTGVTRPIGAQPLVADAGAADADAVLAALATPVVVVDDHDRIRMVNPSAEQFFDAGASVLAGLSLAELVPRDSPIMALVEQARLSDGTVSEFGMHLETPRLGQRLVSISVAPVVERPGHVVLSFHELSLAQKIDRQLTHRHAARSVTGMAAILAHEVKNPLSGIRGAAQLLEQTVGPADQELTRLICDETDRIVALVERMDVFSDPHPFEQDAVNIHEVLERARKVAQAGFGKHVRFIEEYDPSLPPVRGNRDRLVQVFLNLIKNAAEAVPEEGGEITLTTAYQHGIRLAVPGSDSRVHLPLVVSVQDNGAGIPEDLQAHLFDPFVTTKRNGTGLGLALVAKIIGDHGGVIEFDSQPRRTVFRALLPMVTRDGAAE</sequence>
<dbReference type="InterPro" id="IPR000014">
    <property type="entry name" value="PAS"/>
</dbReference>
<dbReference type="Pfam" id="PF00512">
    <property type="entry name" value="HisKA"/>
    <property type="match status" value="1"/>
</dbReference>
<comment type="caution">
    <text evidence="10">The sequence shown here is derived from an EMBL/GenBank/DDBJ whole genome shotgun (WGS) entry which is preliminary data.</text>
</comment>
<dbReference type="AlphaFoldDB" id="A0A8J3E318"/>
<evidence type="ECO:0000256" key="2">
    <source>
        <dbReference type="ARBA" id="ARBA00012438"/>
    </source>
</evidence>
<dbReference type="Proteomes" id="UP000646365">
    <property type="component" value="Unassembled WGS sequence"/>
</dbReference>
<dbReference type="Pfam" id="PF00989">
    <property type="entry name" value="PAS"/>
    <property type="match status" value="1"/>
</dbReference>
<keyword evidence="4" id="KW-0808">Transferase</keyword>
<dbReference type="PANTHER" id="PTHR43065">
    <property type="entry name" value="SENSOR HISTIDINE KINASE"/>
    <property type="match status" value="1"/>
</dbReference>
<dbReference type="SUPFAM" id="SSF47384">
    <property type="entry name" value="Homodimeric domain of signal transducing histidine kinase"/>
    <property type="match status" value="1"/>
</dbReference>
<protein>
    <recommendedName>
        <fullName evidence="2">histidine kinase</fullName>
        <ecNumber evidence="2">2.7.13.3</ecNumber>
    </recommendedName>
</protein>
<dbReference type="SMART" id="SM00388">
    <property type="entry name" value="HisKA"/>
    <property type="match status" value="1"/>
</dbReference>
<accession>A0A8J3E318</accession>
<dbReference type="CDD" id="cd00082">
    <property type="entry name" value="HisKA"/>
    <property type="match status" value="1"/>
</dbReference>
<dbReference type="EC" id="2.7.13.3" evidence="2"/>
<organism evidence="10 11">
    <name type="scientific">Aliidongia dinghuensis</name>
    <dbReference type="NCBI Taxonomy" id="1867774"/>
    <lineage>
        <taxon>Bacteria</taxon>
        <taxon>Pseudomonadati</taxon>
        <taxon>Pseudomonadota</taxon>
        <taxon>Alphaproteobacteria</taxon>
        <taxon>Rhodospirillales</taxon>
        <taxon>Dongiaceae</taxon>
        <taxon>Aliidongia</taxon>
    </lineage>
</organism>
<dbReference type="EMBL" id="BMJQ01000004">
    <property type="protein sequence ID" value="GGF14894.1"/>
    <property type="molecule type" value="Genomic_DNA"/>
</dbReference>
<dbReference type="InterPro" id="IPR005467">
    <property type="entry name" value="His_kinase_dom"/>
</dbReference>
<evidence type="ECO:0000256" key="6">
    <source>
        <dbReference type="ARBA" id="ARBA00022777"/>
    </source>
</evidence>
<dbReference type="InterPro" id="IPR036890">
    <property type="entry name" value="HATPase_C_sf"/>
</dbReference>
<evidence type="ECO:0000256" key="3">
    <source>
        <dbReference type="ARBA" id="ARBA00022553"/>
    </source>
</evidence>